<dbReference type="OrthoDB" id="5294161at2"/>
<dbReference type="PATRIC" id="fig|862908.3.peg.1321"/>
<dbReference type="STRING" id="862908.BMS_1389"/>
<evidence type="ECO:0000313" key="3">
    <source>
        <dbReference type="EMBL" id="CBW26254.1"/>
    </source>
</evidence>
<gene>
    <name evidence="3" type="ordered locus">BMS_1389</name>
</gene>
<keyword evidence="4" id="KW-1185">Reference proteome</keyword>
<proteinExistence type="predicted"/>
<sequence length="229" mass="25300">MSKETSESSTEDKKLNESTPTSTRHDLQFPRRFFHMSMGTAAGVIYYSFLSHQLAVSILGTAACIVYIVEQIRINYPEYAATFKIVNKYLLRAEEQLKESAGMPFVMGLLLTLLSFPKVVALCAIFTLAIADPMSAIVGIRFGKRKIMQRKSLEGSLAFFISTFLILITVFSGLYQNDIIIISALGFIVASVMTGLELIPVRIDDNLTIPIATGLMTWLFAAILGIPTI</sequence>
<keyword evidence="2" id="KW-0812">Transmembrane</keyword>
<protein>
    <submittedName>
        <fullName evidence="3">Membrane protein</fullName>
    </submittedName>
</protein>
<feature type="transmembrane region" description="Helical" evidence="2">
    <location>
        <begin position="152"/>
        <end position="173"/>
    </location>
</feature>
<accession>E1WZR8</accession>
<dbReference type="PANTHER" id="PTHR31303:SF1">
    <property type="entry name" value="CTP-DEPENDENT DIACYLGLYCEROL KINASE 1"/>
    <property type="match status" value="1"/>
</dbReference>
<dbReference type="Proteomes" id="UP000008963">
    <property type="component" value="Chromosome"/>
</dbReference>
<evidence type="ECO:0000313" key="4">
    <source>
        <dbReference type="Proteomes" id="UP000008963"/>
    </source>
</evidence>
<dbReference type="KEGG" id="bmx:BMS_1389"/>
<feature type="transmembrane region" description="Helical" evidence="2">
    <location>
        <begin position="179"/>
        <end position="200"/>
    </location>
</feature>
<dbReference type="RefSeq" id="WP_014244038.1">
    <property type="nucleotide sequence ID" value="NC_016620.1"/>
</dbReference>
<feature type="compositionally biased region" description="Basic and acidic residues" evidence="1">
    <location>
        <begin position="1"/>
        <end position="16"/>
    </location>
</feature>
<name>E1WZR8_HALMS</name>
<dbReference type="eggNOG" id="COG0170">
    <property type="taxonomic scope" value="Bacteria"/>
</dbReference>
<reference evidence="4" key="1">
    <citation type="journal article" date="2013" name="ISME J.">
        <title>A small predatory core genome in the divergent marine Bacteriovorax marinus SJ and the terrestrial Bdellovibrio bacteriovorus.</title>
        <authorList>
            <person name="Crossman L.C."/>
            <person name="Chen H."/>
            <person name="Cerdeno-Tarraga A.M."/>
            <person name="Brooks K."/>
            <person name="Quail M.A."/>
            <person name="Pineiro S.A."/>
            <person name="Hobley L."/>
            <person name="Sockett R.E."/>
            <person name="Bentley S.D."/>
            <person name="Parkhill J."/>
            <person name="Williams H.N."/>
            <person name="Stine O.C."/>
        </authorList>
    </citation>
    <scope>NUCLEOTIDE SEQUENCE [LARGE SCALE GENOMIC DNA]</scope>
    <source>
        <strain evidence="4">ATCC BAA-682 / DSM 15412 / SJ</strain>
    </source>
</reference>
<feature type="transmembrane region" description="Helical" evidence="2">
    <location>
        <begin position="105"/>
        <end position="131"/>
    </location>
</feature>
<dbReference type="InterPro" id="IPR037997">
    <property type="entry name" value="Dgk1-like"/>
</dbReference>
<dbReference type="GO" id="GO:0004143">
    <property type="term" value="F:ATP-dependent diacylglycerol kinase activity"/>
    <property type="evidence" value="ECO:0007669"/>
    <property type="project" value="InterPro"/>
</dbReference>
<dbReference type="EMBL" id="FQ312005">
    <property type="protein sequence ID" value="CBW26254.1"/>
    <property type="molecule type" value="Genomic_DNA"/>
</dbReference>
<keyword evidence="2" id="KW-1133">Transmembrane helix</keyword>
<feature type="transmembrane region" description="Helical" evidence="2">
    <location>
        <begin position="44"/>
        <end position="69"/>
    </location>
</feature>
<dbReference type="PANTHER" id="PTHR31303">
    <property type="entry name" value="CTP-DEPENDENT DIACYLGLYCEROL KINASE 1"/>
    <property type="match status" value="1"/>
</dbReference>
<keyword evidence="2" id="KW-0472">Membrane</keyword>
<feature type="transmembrane region" description="Helical" evidence="2">
    <location>
        <begin position="207"/>
        <end position="226"/>
    </location>
</feature>
<organism evidence="3 4">
    <name type="scientific">Halobacteriovorax marinus (strain ATCC BAA-682 / DSM 15412 / SJ)</name>
    <name type="common">Bacteriovorax marinus</name>
    <dbReference type="NCBI Taxonomy" id="862908"/>
    <lineage>
        <taxon>Bacteria</taxon>
        <taxon>Pseudomonadati</taxon>
        <taxon>Bdellovibrionota</taxon>
        <taxon>Bacteriovoracia</taxon>
        <taxon>Bacteriovoracales</taxon>
        <taxon>Halobacteriovoraceae</taxon>
        <taxon>Halobacteriovorax</taxon>
    </lineage>
</organism>
<dbReference type="AlphaFoldDB" id="E1WZR8"/>
<evidence type="ECO:0000256" key="1">
    <source>
        <dbReference type="SAM" id="MobiDB-lite"/>
    </source>
</evidence>
<dbReference type="HOGENOM" id="CLU_031477_1_0_7"/>
<evidence type="ECO:0000256" key="2">
    <source>
        <dbReference type="SAM" id="Phobius"/>
    </source>
</evidence>
<feature type="region of interest" description="Disordered" evidence="1">
    <location>
        <begin position="1"/>
        <end position="24"/>
    </location>
</feature>